<name>A0A8C4QUH8_EPTBU</name>
<dbReference type="InterPro" id="IPR051500">
    <property type="entry name" value="cTAGE_MIA/OTOR"/>
</dbReference>
<evidence type="ECO:0000313" key="5">
    <source>
        <dbReference type="Proteomes" id="UP000694388"/>
    </source>
</evidence>
<evidence type="ECO:0000256" key="1">
    <source>
        <dbReference type="ARBA" id="ARBA00023054"/>
    </source>
</evidence>
<keyword evidence="1 2" id="KW-0175">Coiled coil</keyword>
<feature type="coiled-coil region" evidence="2">
    <location>
        <begin position="72"/>
        <end position="154"/>
    </location>
</feature>
<sequence>MYLFTVAKVKQVLSVLPEKMQPGFDFYGVSWDVVFLSVLLGGLGLLVYLWWNCLLLQKQTYLLSGGQMDAVINQHKKETELLQTELEKYKQQILEKETELKKLDDGDEQKHVRSALEEQCEQSRKACECLESDIKSLHADLVTSQHELEEEQRQKKQAGR</sequence>
<proteinExistence type="predicted"/>
<dbReference type="GO" id="GO:0005789">
    <property type="term" value="C:endoplasmic reticulum membrane"/>
    <property type="evidence" value="ECO:0007669"/>
    <property type="project" value="TreeGrafter"/>
</dbReference>
<accession>A0A8C4QUH8</accession>
<dbReference type="Proteomes" id="UP000694388">
    <property type="component" value="Unplaced"/>
</dbReference>
<keyword evidence="5" id="KW-1185">Reference proteome</keyword>
<dbReference type="PANTHER" id="PTHR23158">
    <property type="entry name" value="MELANOMA INHIBITORY ACTIVITY-RELATED"/>
    <property type="match status" value="1"/>
</dbReference>
<dbReference type="GO" id="GO:0009306">
    <property type="term" value="P:protein secretion"/>
    <property type="evidence" value="ECO:0007669"/>
    <property type="project" value="TreeGrafter"/>
</dbReference>
<organism evidence="4 5">
    <name type="scientific">Eptatretus burgeri</name>
    <name type="common">Inshore hagfish</name>
    <dbReference type="NCBI Taxonomy" id="7764"/>
    <lineage>
        <taxon>Eukaryota</taxon>
        <taxon>Metazoa</taxon>
        <taxon>Chordata</taxon>
        <taxon>Craniata</taxon>
        <taxon>Vertebrata</taxon>
        <taxon>Cyclostomata</taxon>
        <taxon>Myxini</taxon>
        <taxon>Myxiniformes</taxon>
        <taxon>Myxinidae</taxon>
        <taxon>Eptatretinae</taxon>
        <taxon>Eptatretus</taxon>
    </lineage>
</organism>
<keyword evidence="3" id="KW-0812">Transmembrane</keyword>
<keyword evidence="3" id="KW-1133">Transmembrane helix</keyword>
<reference evidence="4" key="1">
    <citation type="submission" date="2025-08" db="UniProtKB">
        <authorList>
            <consortium name="Ensembl"/>
        </authorList>
    </citation>
    <scope>IDENTIFICATION</scope>
</reference>
<protein>
    <submittedName>
        <fullName evidence="4">Uncharacterized protein</fullName>
    </submittedName>
</protein>
<reference evidence="4" key="2">
    <citation type="submission" date="2025-09" db="UniProtKB">
        <authorList>
            <consortium name="Ensembl"/>
        </authorList>
    </citation>
    <scope>IDENTIFICATION</scope>
</reference>
<keyword evidence="3" id="KW-0472">Membrane</keyword>
<evidence type="ECO:0000313" key="4">
    <source>
        <dbReference type="Ensembl" id="ENSEBUP00000020764.1"/>
    </source>
</evidence>
<feature type="transmembrane region" description="Helical" evidence="3">
    <location>
        <begin position="29"/>
        <end position="51"/>
    </location>
</feature>
<evidence type="ECO:0000256" key="2">
    <source>
        <dbReference type="SAM" id="Coils"/>
    </source>
</evidence>
<dbReference type="GO" id="GO:0070971">
    <property type="term" value="C:endoplasmic reticulum exit site"/>
    <property type="evidence" value="ECO:0007669"/>
    <property type="project" value="TreeGrafter"/>
</dbReference>
<dbReference type="GO" id="GO:0035459">
    <property type="term" value="P:vesicle cargo loading"/>
    <property type="evidence" value="ECO:0007669"/>
    <property type="project" value="TreeGrafter"/>
</dbReference>
<dbReference type="Ensembl" id="ENSEBUT00000021338.1">
    <property type="protein sequence ID" value="ENSEBUP00000020764.1"/>
    <property type="gene ID" value="ENSEBUG00000012809.1"/>
</dbReference>
<evidence type="ECO:0000256" key="3">
    <source>
        <dbReference type="SAM" id="Phobius"/>
    </source>
</evidence>
<dbReference type="AlphaFoldDB" id="A0A8C4QUH8"/>
<dbReference type="GO" id="GO:0006888">
    <property type="term" value="P:endoplasmic reticulum to Golgi vesicle-mediated transport"/>
    <property type="evidence" value="ECO:0007669"/>
    <property type="project" value="TreeGrafter"/>
</dbReference>
<dbReference type="GeneTree" id="ENSGT00950000182767"/>
<dbReference type="PANTHER" id="PTHR23158:SF33">
    <property type="entry name" value="TRANSPORT AND GOLGI ORGANIZATION PROTEIN 1"/>
    <property type="match status" value="1"/>
</dbReference>